<comment type="caution">
    <text evidence="2">The sequence shown here is derived from an EMBL/GenBank/DDBJ whole genome shotgun (WGS) entry which is preliminary data.</text>
</comment>
<keyword evidence="2" id="KW-0548">Nucleotidyltransferase</keyword>
<dbReference type="EMBL" id="JAMFTS010000003">
    <property type="protein sequence ID" value="KAJ4769074.1"/>
    <property type="molecule type" value="Genomic_DNA"/>
</dbReference>
<dbReference type="Pfam" id="PF13966">
    <property type="entry name" value="zf-RVT"/>
    <property type="match status" value="1"/>
</dbReference>
<dbReference type="SUPFAM" id="SSF56672">
    <property type="entry name" value="DNA/RNA polymerases"/>
    <property type="match status" value="1"/>
</dbReference>
<dbReference type="PANTHER" id="PTHR33116">
    <property type="entry name" value="REVERSE TRANSCRIPTASE ZINC-BINDING DOMAIN-CONTAINING PROTEIN-RELATED-RELATED"/>
    <property type="match status" value="1"/>
</dbReference>
<dbReference type="Pfam" id="PF00078">
    <property type="entry name" value="RVT_1"/>
    <property type="match status" value="1"/>
</dbReference>
<dbReference type="PROSITE" id="PS50878">
    <property type="entry name" value="RT_POL"/>
    <property type="match status" value="1"/>
</dbReference>
<dbReference type="Proteomes" id="UP001140206">
    <property type="component" value="Chromosome 3"/>
</dbReference>
<dbReference type="InterPro" id="IPR026960">
    <property type="entry name" value="RVT-Znf"/>
</dbReference>
<keyword evidence="2" id="KW-0695">RNA-directed DNA polymerase</keyword>
<reference evidence="2" key="1">
    <citation type="submission" date="2022-08" db="EMBL/GenBank/DDBJ databases">
        <authorList>
            <person name="Marques A."/>
        </authorList>
    </citation>
    <scope>NUCLEOTIDE SEQUENCE</scope>
    <source>
        <strain evidence="2">RhyPub2mFocal</strain>
        <tissue evidence="2">Leaves</tissue>
    </source>
</reference>
<keyword evidence="2" id="KW-0808">Transferase</keyword>
<dbReference type="GO" id="GO:0003964">
    <property type="term" value="F:RNA-directed DNA polymerase activity"/>
    <property type="evidence" value="ECO:0007669"/>
    <property type="project" value="UniProtKB-KW"/>
</dbReference>
<evidence type="ECO:0000313" key="2">
    <source>
        <dbReference type="EMBL" id="KAJ4769074.1"/>
    </source>
</evidence>
<name>A0AAV8DPS2_9POAL</name>
<proteinExistence type="predicted"/>
<keyword evidence="3" id="KW-1185">Reference proteome</keyword>
<organism evidence="2 3">
    <name type="scientific">Rhynchospora pubera</name>
    <dbReference type="NCBI Taxonomy" id="906938"/>
    <lineage>
        <taxon>Eukaryota</taxon>
        <taxon>Viridiplantae</taxon>
        <taxon>Streptophyta</taxon>
        <taxon>Embryophyta</taxon>
        <taxon>Tracheophyta</taxon>
        <taxon>Spermatophyta</taxon>
        <taxon>Magnoliopsida</taxon>
        <taxon>Liliopsida</taxon>
        <taxon>Poales</taxon>
        <taxon>Cyperaceae</taxon>
        <taxon>Cyperoideae</taxon>
        <taxon>Rhynchosporeae</taxon>
        <taxon>Rhynchospora</taxon>
    </lineage>
</organism>
<accession>A0AAV8DPS2</accession>
<gene>
    <name evidence="2" type="ORF">LUZ62_053331</name>
</gene>
<evidence type="ECO:0000259" key="1">
    <source>
        <dbReference type="PROSITE" id="PS50878"/>
    </source>
</evidence>
<evidence type="ECO:0000313" key="3">
    <source>
        <dbReference type="Proteomes" id="UP001140206"/>
    </source>
</evidence>
<dbReference type="PANTHER" id="PTHR33116:SF86">
    <property type="entry name" value="REVERSE TRANSCRIPTASE DOMAIN-CONTAINING PROTEIN"/>
    <property type="match status" value="1"/>
</dbReference>
<dbReference type="InterPro" id="IPR000477">
    <property type="entry name" value="RT_dom"/>
</dbReference>
<dbReference type="InterPro" id="IPR043502">
    <property type="entry name" value="DNA/RNA_pol_sf"/>
</dbReference>
<sequence length="618" mass="70225">MKKIISKEQTAFLQNRCISDNVLLVKEILNSFNTKRFKHEACLLKADITKAFDKLSWSFLEQTCHHVNMPRKITRMMLSAYQRAKVTILINGTGDGYITPTHGLRQGCPMSPYAFILVMEMLSRCFKKAMLMGQIKGVKLAATAPTLTHIIYADDLVVLGDTNVGELQAIKQILEEFGQVSGLFVNPTKSKLWFSKATTNATSAHVQQLLQASMPEPGEKYLGVSLSGRTSARKTGQMLLERMWSKLAGWKCSMLSHAGRLVLIKSVLTSLPVYYMHTVRIPKGLIDQMMSLIAKFFWGKIDKSRYMSFISWKKVCTKIEEGGLGVKDLHKFGEALYLKNVWALMGQESKIWVDICRAKYYPQIGFWGAKNTRGATQLWKEATKVRENLKEDVCWDIFNGKKAPAVSQPWFPGWQIQGNVAKVDSKLTVGDLLDSQSNQWKGGQLVRLFGLQAASQIMNQAKAPDPTLHLDDRLIWKKVKTGRYTVKEGYAWLKGMEGDGGIAYRNEPHWQRIAKLKNVVPKVKIFLWRLLSKTLPIAQNMNRRIQSFSPMCQRCQMENEFETHCFFFCPGSRAVWFGGQLMLRVHDLPLDMVQAFTQITSTLDGQGMAIFSYTLWEL</sequence>
<feature type="domain" description="Reverse transcriptase" evidence="1">
    <location>
        <begin position="1"/>
        <end position="226"/>
    </location>
</feature>
<dbReference type="CDD" id="cd01650">
    <property type="entry name" value="RT_nLTR_like"/>
    <property type="match status" value="1"/>
</dbReference>
<dbReference type="AlphaFoldDB" id="A0AAV8DPS2"/>
<protein>
    <submittedName>
        <fullName evidence="2">RNA-directed DNA polymerase (Reverse transcriptase)-related family protein</fullName>
    </submittedName>
</protein>